<sequence length="361" mass="40180">MTNPARNLIFCFDGTRNHPRDAEEQRTLFGLGEPEDIGITNVLKLHIFLGGGLSDNDEPFSRDPRQHSCYYSGVGTHGDDTFTRAFNVIFAPVSLDVRLILNRAGNDLRRSYRPGDRVFLFGFSRGAAIARRFASVLPHYLPHDTDTRGIVHFLGVFDTVAAMGLDWIGEKPALDVVFEHGNTLSPTVARAVHLIALDEQRRAFAPTLFNQDPRVTEIWFPGAHADVGGGFKNDGLSDIALAHMLSCLTGLRTGVNVLPLDAIDYSRLSDPAGEWRIERDDLEIDADPFADIHYADGWLPSDRLLTPRKVHVLREGRPAYGPDTGANIDRSVFLRRERWRDYAHDALFPDDPPLNGSASRG</sequence>
<feature type="domain" description="T6SS Phospholipase effector Tle1-like catalytic" evidence="1">
    <location>
        <begin position="148"/>
        <end position="246"/>
    </location>
</feature>
<gene>
    <name evidence="2" type="ORF">BECKFM1743A_GA0114220_100037</name>
    <name evidence="4" type="ORF">BECKFM1743B_GA0114221_100037</name>
    <name evidence="3" type="ORF">BECKFM1743C_GA0114222_100037</name>
</gene>
<dbReference type="AlphaFoldDB" id="A0A450RUY1"/>
<dbReference type="InterPro" id="IPR029058">
    <property type="entry name" value="AB_hydrolase_fold"/>
</dbReference>
<reference evidence="2" key="1">
    <citation type="submission" date="2019-02" db="EMBL/GenBank/DDBJ databases">
        <authorList>
            <person name="Gruber-Vodicka R. H."/>
            <person name="Seah K. B. B."/>
        </authorList>
    </citation>
    <scope>NUCLEOTIDE SEQUENCE</scope>
    <source>
        <strain evidence="2">BECK_BZ163</strain>
        <strain evidence="4">BECK_BZ164</strain>
        <strain evidence="3">BECK_BZ165</strain>
    </source>
</reference>
<evidence type="ECO:0000313" key="3">
    <source>
        <dbReference type="EMBL" id="VFJ43612.1"/>
    </source>
</evidence>
<keyword evidence="2" id="KW-0378">Hydrolase</keyword>
<proteinExistence type="predicted"/>
<dbReference type="Pfam" id="PF09994">
    <property type="entry name" value="T6SS_Tle1-like_cat"/>
    <property type="match status" value="2"/>
</dbReference>
<feature type="domain" description="T6SS Phospholipase effector Tle1-like catalytic" evidence="1">
    <location>
        <begin position="6"/>
        <end position="137"/>
    </location>
</feature>
<organism evidence="2">
    <name type="scientific">Candidatus Kentrum sp. FM</name>
    <dbReference type="NCBI Taxonomy" id="2126340"/>
    <lineage>
        <taxon>Bacteria</taxon>
        <taxon>Pseudomonadati</taxon>
        <taxon>Pseudomonadota</taxon>
        <taxon>Gammaproteobacteria</taxon>
        <taxon>Candidatus Kentrum</taxon>
    </lineage>
</organism>
<dbReference type="InterPro" id="IPR018712">
    <property type="entry name" value="Tle1-like_cat"/>
</dbReference>
<evidence type="ECO:0000259" key="1">
    <source>
        <dbReference type="Pfam" id="PF09994"/>
    </source>
</evidence>
<protein>
    <submittedName>
        <fullName evidence="2">Uncharacterized alpha/beta hydrolase domain (DUF2235)</fullName>
    </submittedName>
</protein>
<dbReference type="EMBL" id="CAADEZ010000003">
    <property type="protein sequence ID" value="VFJ42951.1"/>
    <property type="molecule type" value="Genomic_DNA"/>
</dbReference>
<evidence type="ECO:0000313" key="4">
    <source>
        <dbReference type="EMBL" id="VFK05635.1"/>
    </source>
</evidence>
<dbReference type="GO" id="GO:0016787">
    <property type="term" value="F:hydrolase activity"/>
    <property type="evidence" value="ECO:0007669"/>
    <property type="project" value="UniProtKB-KW"/>
</dbReference>
<dbReference type="EMBL" id="CAADFA010000003">
    <property type="protein sequence ID" value="VFJ43612.1"/>
    <property type="molecule type" value="Genomic_DNA"/>
</dbReference>
<accession>A0A450RUY1</accession>
<dbReference type="PANTHER" id="PTHR33840">
    <property type="match status" value="1"/>
</dbReference>
<dbReference type="PANTHER" id="PTHR33840:SF1">
    <property type="entry name" value="TLE1 PHOSPHOLIPASE DOMAIN-CONTAINING PROTEIN"/>
    <property type="match status" value="1"/>
</dbReference>
<dbReference type="SUPFAM" id="SSF53474">
    <property type="entry name" value="alpha/beta-Hydrolases"/>
    <property type="match status" value="1"/>
</dbReference>
<evidence type="ECO:0000313" key="2">
    <source>
        <dbReference type="EMBL" id="VFJ42951.1"/>
    </source>
</evidence>
<dbReference type="EMBL" id="CAADFL010000003">
    <property type="protein sequence ID" value="VFK05635.1"/>
    <property type="molecule type" value="Genomic_DNA"/>
</dbReference>
<name>A0A450RUY1_9GAMM</name>